<gene>
    <name evidence="2" type="ORF">DKZ56_13480</name>
</gene>
<dbReference type="Pfam" id="PF13148">
    <property type="entry name" value="DUF3987"/>
    <property type="match status" value="1"/>
</dbReference>
<keyword evidence="3" id="KW-1185">Reference proteome</keyword>
<evidence type="ECO:0000313" key="3">
    <source>
        <dbReference type="Proteomes" id="UP000291151"/>
    </source>
</evidence>
<feature type="coiled-coil region" evidence="1">
    <location>
        <begin position="128"/>
        <end position="178"/>
    </location>
</feature>
<accession>A0A4P6UVA6</accession>
<name>A0A4P6UVA6_9BACL</name>
<reference evidence="2 3" key="1">
    <citation type="submission" date="2019-02" db="EMBL/GenBank/DDBJ databases">
        <title>Ureibacillus thermophilus.</title>
        <authorList>
            <person name="Sunny J.S."/>
            <person name="Natarajan A."/>
            <person name="Saleena L.M."/>
        </authorList>
    </citation>
    <scope>NUCLEOTIDE SEQUENCE [LARGE SCALE GENOMIC DNA]</scope>
    <source>
        <strain evidence="2 3">LM102</strain>
    </source>
</reference>
<proteinExistence type="predicted"/>
<dbReference type="RefSeq" id="WP_208650453.1">
    <property type="nucleotide sequence ID" value="NZ_CP036528.1"/>
</dbReference>
<sequence length="519" mass="60171">MNKELLLNELINPLPIQWEQPIPLDNTILPTFNSSIFPTWLKEYVDAVAEETQTPVDAAGMACLTILSTILGGKYVVKPNGTSWTETLGLYCVMALDPANRKSAVFSLFQKPLSDFEAEERERLAPMLAEKQAEEKAIKKRISELENMYSKESDKEKASLILEEIKELQKDVINKQNNRIILPRFFTSDVTPEKLAELMFENNGKFAILSSEGAELFDMVSGRYSEKYNLDIYLKAHSGDNITIDRKNSNSIFIPNPTLTIGLFVQPTVIQNLPRKFSERGLTQRFLFFLPQSFIGFRKIKPIPIPTQTKKIYEINIRKLITLEHQKQKKEPIQLVFDEGATNYLIDIQIEVEKMLGNQDMDFGFKGWLGKLIGQIVRIAGVLHIAENIQNEKIPNKITRKTLKRADLLRDYFIKHAEKAFGLIGKRENYDDLKYLLDKITSKKFEREEYIAYQELWQLVKKRFKKSEECKKYLNILEELNYIKNSFEGRKQIIYVNPHLQNNYPISPNILPIQLHQQQ</sequence>
<dbReference type="Proteomes" id="UP000291151">
    <property type="component" value="Chromosome"/>
</dbReference>
<dbReference type="InterPro" id="IPR025048">
    <property type="entry name" value="DUF3987"/>
</dbReference>
<dbReference type="KEGG" id="uth:DKZ56_13480"/>
<protein>
    <submittedName>
        <fullName evidence="2">DUF3987 domain-containing protein</fullName>
    </submittedName>
</protein>
<dbReference type="EMBL" id="CP036528">
    <property type="protein sequence ID" value="QBK26767.1"/>
    <property type="molecule type" value="Genomic_DNA"/>
</dbReference>
<dbReference type="AlphaFoldDB" id="A0A4P6UVA6"/>
<evidence type="ECO:0000256" key="1">
    <source>
        <dbReference type="SAM" id="Coils"/>
    </source>
</evidence>
<organism evidence="2 3">
    <name type="scientific">Ureibacillus thermophilus</name>
    <dbReference type="NCBI Taxonomy" id="367743"/>
    <lineage>
        <taxon>Bacteria</taxon>
        <taxon>Bacillati</taxon>
        <taxon>Bacillota</taxon>
        <taxon>Bacilli</taxon>
        <taxon>Bacillales</taxon>
        <taxon>Caryophanaceae</taxon>
        <taxon>Ureibacillus</taxon>
    </lineage>
</organism>
<keyword evidence="1" id="KW-0175">Coiled coil</keyword>
<evidence type="ECO:0000313" key="2">
    <source>
        <dbReference type="EMBL" id="QBK26767.1"/>
    </source>
</evidence>